<comment type="caution">
    <text evidence="1">The sequence shown here is derived from an EMBL/GenBank/DDBJ whole genome shotgun (WGS) entry which is preliminary data.</text>
</comment>
<dbReference type="KEGG" id="gtm:GT3921_04690"/>
<dbReference type="RefSeq" id="WP_042382143.1">
    <property type="nucleotide sequence ID" value="NZ_CP018058.1"/>
</dbReference>
<dbReference type="AlphaFoldDB" id="A0A226QCD3"/>
<name>A0A226QCD3_9BACL</name>
<gene>
    <name evidence="1" type="ORF">B9L19_03555</name>
</gene>
<evidence type="ECO:0000313" key="2">
    <source>
        <dbReference type="Proteomes" id="UP000198378"/>
    </source>
</evidence>
<organism evidence="1 2">
    <name type="scientific">Geobacillus thermocatenulatus</name>
    <dbReference type="NCBI Taxonomy" id="33938"/>
    <lineage>
        <taxon>Bacteria</taxon>
        <taxon>Bacillati</taxon>
        <taxon>Bacillota</taxon>
        <taxon>Bacilli</taxon>
        <taxon>Bacillales</taxon>
        <taxon>Anoxybacillaceae</taxon>
        <taxon>Geobacillus</taxon>
        <taxon>Geobacillus thermoleovorans group</taxon>
    </lineage>
</organism>
<sequence length="63" mass="7423">MRASQEFIKKLEELHQIYENEVKEKAKEGLLADNTARTYLLHSGNFVKWCRNEFVPGGRNEKK</sequence>
<dbReference type="EMBL" id="NEWK01000001">
    <property type="protein sequence ID" value="OXB89170.1"/>
    <property type="molecule type" value="Genomic_DNA"/>
</dbReference>
<evidence type="ECO:0000313" key="1">
    <source>
        <dbReference type="EMBL" id="OXB89170.1"/>
    </source>
</evidence>
<dbReference type="Proteomes" id="UP000198378">
    <property type="component" value="Unassembled WGS sequence"/>
</dbReference>
<accession>A0A226QCD3</accession>
<proteinExistence type="predicted"/>
<protein>
    <submittedName>
        <fullName evidence="1">Uncharacterized protein</fullName>
    </submittedName>
</protein>
<keyword evidence="2" id="KW-1185">Reference proteome</keyword>
<reference evidence="1 2" key="1">
    <citation type="submission" date="2017-05" db="EMBL/GenBank/DDBJ databases">
        <title>The genome sequence of Geobacillus thermocatenulatus DSM 730.</title>
        <authorList>
            <person name="Ramaloko W.T."/>
            <person name="Koen N."/>
            <person name="Polliack S."/>
            <person name="Aliyu H."/>
            <person name="Lebre P."/>
            <person name="Mohr T."/>
            <person name="Oswald F."/>
            <person name="Zwick M."/>
            <person name="Neumann A."/>
            <person name="Syldatk C."/>
            <person name="Cowan D."/>
            <person name="De Maayer P."/>
        </authorList>
    </citation>
    <scope>NUCLEOTIDE SEQUENCE [LARGE SCALE GENOMIC DNA]</scope>
    <source>
        <strain evidence="1 2">BGSC 93A1</strain>
    </source>
</reference>